<reference evidence="2" key="1">
    <citation type="journal article" date="2021" name="PeerJ">
        <title>Extensive microbial diversity within the chicken gut microbiome revealed by metagenomics and culture.</title>
        <authorList>
            <person name="Gilroy R."/>
            <person name="Ravi A."/>
            <person name="Getino M."/>
            <person name="Pursley I."/>
            <person name="Horton D.L."/>
            <person name="Alikhan N.F."/>
            <person name="Baker D."/>
            <person name="Gharbi K."/>
            <person name="Hall N."/>
            <person name="Watson M."/>
            <person name="Adriaenssens E.M."/>
            <person name="Foster-Nyarko E."/>
            <person name="Jarju S."/>
            <person name="Secka A."/>
            <person name="Antonio M."/>
            <person name="Oren A."/>
            <person name="Chaudhuri R.R."/>
            <person name="La Ragione R."/>
            <person name="Hildebrand F."/>
            <person name="Pallen M.J."/>
        </authorList>
    </citation>
    <scope>NUCLEOTIDE SEQUENCE</scope>
    <source>
        <strain evidence="2">Gambia16-554</strain>
    </source>
</reference>
<keyword evidence="1" id="KW-0732">Signal</keyword>
<evidence type="ECO:0000256" key="1">
    <source>
        <dbReference type="SAM" id="SignalP"/>
    </source>
</evidence>
<dbReference type="Pfam" id="PF13149">
    <property type="entry name" value="Mfa_like_1"/>
    <property type="match status" value="1"/>
</dbReference>
<accession>A0A9D2KAR7</accession>
<dbReference type="Proteomes" id="UP000824115">
    <property type="component" value="Unassembled WGS sequence"/>
</dbReference>
<dbReference type="PROSITE" id="PS51257">
    <property type="entry name" value="PROKAR_LIPOPROTEIN"/>
    <property type="match status" value="1"/>
</dbReference>
<gene>
    <name evidence="2" type="ORF">IAC04_03580</name>
</gene>
<dbReference type="InterPro" id="IPR042278">
    <property type="entry name" value="Mfa-like_1_N"/>
</dbReference>
<organism evidence="2 3">
    <name type="scientific">Candidatus Coprenecus stercoravium</name>
    <dbReference type="NCBI Taxonomy" id="2840735"/>
    <lineage>
        <taxon>Bacteria</taxon>
        <taxon>Pseudomonadati</taxon>
        <taxon>Bacteroidota</taxon>
        <taxon>Bacteroidia</taxon>
        <taxon>Bacteroidales</taxon>
        <taxon>Rikenellaceae</taxon>
        <taxon>Rikenellaceae incertae sedis</taxon>
        <taxon>Candidatus Coprenecus</taxon>
    </lineage>
</organism>
<evidence type="ECO:0000313" key="2">
    <source>
        <dbReference type="EMBL" id="HIZ85552.1"/>
    </source>
</evidence>
<sequence length="344" mass="36989">MKRISLIYALNAAAALSLLAFASSCTKVSIDNKGQAEQYIGFTTSVETKAPVESSADMDEFAVWAAYYDGGILQSTPMNNVQVYRSGDLWMYDDLQLWQEGKWRFDAFYPHPSTLAVTDIVKDKDALAVTFSAPKDDDEQTDLDGLSIDYYYGPTASNDLMVAGYTRNYTMSSPDVSPVKFNFEHLLSRVSIAVKAAGDNVSLGSLTFEGMSVLGEYNTAASGTDTWSLLTKVGALSNVPAGNFTADLTGVADPLPSDGMSVGVLSDLLLIPQTPGTAQVEVTYTIGADGAGAGASETKSLTLPADPAWQPGRHYRYTLTLGGADVTLSVDMVQWDERNYTVIF</sequence>
<dbReference type="Gene3D" id="2.60.40.2630">
    <property type="match status" value="1"/>
</dbReference>
<evidence type="ECO:0000313" key="3">
    <source>
        <dbReference type="Proteomes" id="UP000824115"/>
    </source>
</evidence>
<dbReference type="AlphaFoldDB" id="A0A9D2KAR7"/>
<feature type="signal peptide" evidence="1">
    <location>
        <begin position="1"/>
        <end position="22"/>
    </location>
</feature>
<comment type="caution">
    <text evidence="2">The sequence shown here is derived from an EMBL/GenBank/DDBJ whole genome shotgun (WGS) entry which is preliminary data.</text>
</comment>
<proteinExistence type="predicted"/>
<dbReference type="CDD" id="cd13121">
    <property type="entry name" value="BF2867_like_C"/>
    <property type="match status" value="1"/>
</dbReference>
<dbReference type="CDD" id="cd13120">
    <property type="entry name" value="BF2867_like_N"/>
    <property type="match status" value="1"/>
</dbReference>
<dbReference type="Gene3D" id="2.60.40.2620">
    <property type="entry name" value="Fimbrillin-like"/>
    <property type="match status" value="1"/>
</dbReference>
<name>A0A9D2KAR7_9BACT</name>
<dbReference type="EMBL" id="DXAW01000069">
    <property type="protein sequence ID" value="HIZ85552.1"/>
    <property type="molecule type" value="Genomic_DNA"/>
</dbReference>
<dbReference type="InterPro" id="IPR025049">
    <property type="entry name" value="Mfa-like_1"/>
</dbReference>
<protein>
    <submittedName>
        <fullName evidence="2">Fimbrillin family protein</fullName>
    </submittedName>
</protein>
<reference evidence="2" key="2">
    <citation type="submission" date="2021-04" db="EMBL/GenBank/DDBJ databases">
        <authorList>
            <person name="Gilroy R."/>
        </authorList>
    </citation>
    <scope>NUCLEOTIDE SEQUENCE</scope>
    <source>
        <strain evidence="2">Gambia16-554</strain>
    </source>
</reference>
<feature type="chain" id="PRO_5039568475" evidence="1">
    <location>
        <begin position="23"/>
        <end position="344"/>
    </location>
</feature>